<dbReference type="PIRSF" id="PIRSF005963">
    <property type="entry name" value="Lipoyl_synth"/>
    <property type="match status" value="1"/>
</dbReference>
<dbReference type="PANTHER" id="PTHR10949:SF0">
    <property type="entry name" value="LIPOYL SYNTHASE, MITOCHONDRIAL"/>
    <property type="match status" value="1"/>
</dbReference>
<keyword evidence="3 10" id="KW-0004">4Fe-4S</keyword>
<dbReference type="NCBIfam" id="TIGR00510">
    <property type="entry name" value="lipA"/>
    <property type="match status" value="1"/>
</dbReference>
<dbReference type="Proteomes" id="UP001301350">
    <property type="component" value="Unassembled WGS sequence"/>
</dbReference>
<dbReference type="PANTHER" id="PTHR10949">
    <property type="entry name" value="LIPOYL SYNTHASE"/>
    <property type="match status" value="1"/>
</dbReference>
<evidence type="ECO:0000313" key="14">
    <source>
        <dbReference type="Proteomes" id="UP001301350"/>
    </source>
</evidence>
<evidence type="ECO:0000256" key="7">
    <source>
        <dbReference type="ARBA" id="ARBA00023004"/>
    </source>
</evidence>
<feature type="binding site" evidence="10">
    <location>
        <position position="114"/>
    </location>
    <ligand>
        <name>[4Fe-4S] cluster</name>
        <dbReference type="ChEBI" id="CHEBI:49883"/>
        <label>1</label>
    </ligand>
</feature>
<dbReference type="NCBIfam" id="NF004019">
    <property type="entry name" value="PRK05481.1"/>
    <property type="match status" value="1"/>
</dbReference>
<comment type="caution">
    <text evidence="13">The sequence shown here is derived from an EMBL/GenBank/DDBJ whole genome shotgun (WGS) entry which is preliminary data.</text>
</comment>
<dbReference type="CDD" id="cd01335">
    <property type="entry name" value="Radical_SAM"/>
    <property type="match status" value="1"/>
</dbReference>
<evidence type="ECO:0000256" key="1">
    <source>
        <dbReference type="ARBA" id="ARBA00004173"/>
    </source>
</evidence>
<dbReference type="GO" id="GO:0009249">
    <property type="term" value="P:protein lipoylation"/>
    <property type="evidence" value="ECO:0007669"/>
    <property type="project" value="UniProtKB-UniRule"/>
</dbReference>
<keyword evidence="4 10" id="KW-0808">Transferase</keyword>
<proteinExistence type="inferred from homology"/>
<evidence type="ECO:0000256" key="5">
    <source>
        <dbReference type="ARBA" id="ARBA00022691"/>
    </source>
</evidence>
<feature type="domain" description="Radical SAM core" evidence="12">
    <location>
        <begin position="121"/>
        <end position="342"/>
    </location>
</feature>
<dbReference type="SFLD" id="SFLDF00271">
    <property type="entry name" value="lipoyl_synthase"/>
    <property type="match status" value="1"/>
</dbReference>
<dbReference type="GO" id="GO:0005739">
    <property type="term" value="C:mitochondrion"/>
    <property type="evidence" value="ECO:0007669"/>
    <property type="project" value="UniProtKB-SubCell"/>
</dbReference>
<dbReference type="SMART" id="SM00729">
    <property type="entry name" value="Elp3"/>
    <property type="match status" value="1"/>
</dbReference>
<evidence type="ECO:0000256" key="6">
    <source>
        <dbReference type="ARBA" id="ARBA00022723"/>
    </source>
</evidence>
<feature type="binding site" evidence="10">
    <location>
        <position position="120"/>
    </location>
    <ligand>
        <name>[4Fe-4S] cluster</name>
        <dbReference type="ChEBI" id="CHEBI:49883"/>
        <label>1</label>
    </ligand>
</feature>
<feature type="binding site" evidence="10">
    <location>
        <position position="353"/>
    </location>
    <ligand>
        <name>[4Fe-4S] cluster</name>
        <dbReference type="ChEBI" id="CHEBI:49883"/>
        <label>1</label>
    </ligand>
</feature>
<dbReference type="InterPro" id="IPR007197">
    <property type="entry name" value="rSAM"/>
</dbReference>
<keyword evidence="7 10" id="KW-0408">Iron</keyword>
<feature type="binding site" evidence="10">
    <location>
        <position position="142"/>
    </location>
    <ligand>
        <name>[4Fe-4S] cluster</name>
        <dbReference type="ChEBI" id="CHEBI:49883"/>
        <label>2</label>
        <note>4Fe-4S-S-AdoMet</note>
    </ligand>
</feature>
<dbReference type="GO" id="GO:0016992">
    <property type="term" value="F:lipoate synthase activity"/>
    <property type="evidence" value="ECO:0007669"/>
    <property type="project" value="UniProtKB-UniRule"/>
</dbReference>
<evidence type="ECO:0000256" key="2">
    <source>
        <dbReference type="ARBA" id="ARBA00004229"/>
    </source>
</evidence>
<dbReference type="SFLD" id="SFLDS00029">
    <property type="entry name" value="Radical_SAM"/>
    <property type="match status" value="1"/>
</dbReference>
<dbReference type="GO" id="GO:0046872">
    <property type="term" value="F:metal ion binding"/>
    <property type="evidence" value="ECO:0007669"/>
    <property type="project" value="UniProtKB-KW"/>
</dbReference>
<comment type="catalytic activity">
    <reaction evidence="9 10">
        <text>[[Fe-S] cluster scaffold protein carrying a second [4Fe-4S](2+) cluster] + N(6)-octanoyl-L-lysyl-[protein] + 2 oxidized [2Fe-2S]-[ferredoxin] + 2 S-adenosyl-L-methionine + 4 H(+) = [[Fe-S] cluster scaffold protein] + N(6)-[(R)-dihydrolipoyl]-L-lysyl-[protein] + 4 Fe(3+) + 2 hydrogen sulfide + 2 5'-deoxyadenosine + 2 L-methionine + 2 reduced [2Fe-2S]-[ferredoxin]</text>
        <dbReference type="Rhea" id="RHEA:16585"/>
        <dbReference type="Rhea" id="RHEA-COMP:9928"/>
        <dbReference type="Rhea" id="RHEA-COMP:10000"/>
        <dbReference type="Rhea" id="RHEA-COMP:10001"/>
        <dbReference type="Rhea" id="RHEA-COMP:10475"/>
        <dbReference type="Rhea" id="RHEA-COMP:14568"/>
        <dbReference type="Rhea" id="RHEA-COMP:14569"/>
        <dbReference type="ChEBI" id="CHEBI:15378"/>
        <dbReference type="ChEBI" id="CHEBI:17319"/>
        <dbReference type="ChEBI" id="CHEBI:29034"/>
        <dbReference type="ChEBI" id="CHEBI:29919"/>
        <dbReference type="ChEBI" id="CHEBI:33722"/>
        <dbReference type="ChEBI" id="CHEBI:33737"/>
        <dbReference type="ChEBI" id="CHEBI:33738"/>
        <dbReference type="ChEBI" id="CHEBI:57844"/>
        <dbReference type="ChEBI" id="CHEBI:59789"/>
        <dbReference type="ChEBI" id="CHEBI:78809"/>
        <dbReference type="ChEBI" id="CHEBI:83100"/>
        <dbReference type="EC" id="2.8.1.8"/>
    </reaction>
</comment>
<reference evidence="13 14" key="1">
    <citation type="submission" date="2022-07" db="EMBL/GenBank/DDBJ databases">
        <title>Genome-wide signatures of adaptation to extreme environments.</title>
        <authorList>
            <person name="Cho C.H."/>
            <person name="Yoon H.S."/>
        </authorList>
    </citation>
    <scope>NUCLEOTIDE SEQUENCE [LARGE SCALE GENOMIC DNA]</scope>
    <source>
        <strain evidence="13 14">DBV 063 E5</strain>
    </source>
</reference>
<dbReference type="PROSITE" id="PS51918">
    <property type="entry name" value="RADICAL_SAM"/>
    <property type="match status" value="1"/>
</dbReference>
<evidence type="ECO:0000256" key="8">
    <source>
        <dbReference type="ARBA" id="ARBA00023014"/>
    </source>
</evidence>
<dbReference type="AlphaFoldDB" id="A0AAV9IW81"/>
<keyword evidence="6 10" id="KW-0479">Metal-binding</keyword>
<dbReference type="InterPro" id="IPR058240">
    <property type="entry name" value="rSAM_sf"/>
</dbReference>
<sequence>MTPTLPVRTLLRRMSTEVSSTRPRLEELRARLALEDRRAGVSGNGAAAAATAPSPPDLATPTDSRRLDAYQHVQKPPWLQVRPAGDHFSYSSYERLRTTLRGLNLHTVCEEAKCPNIGECWGGGTATIMLMGDTCTRGCRFCHIKTSRTPPPLDVNEPAHVSDAIAQWGLHYVVLTSVDRDDLPDGGARHFAETVLALKRKQPELLVETLTPDFGGDLDGVRQVVASGVDVFAHNVETVQRLQRVVRDRRAGYAQSLRVLEHAKRGCGREYDLLTKSSVMLGVGEHRAEIHQTMQDLLDAGVEVLTLGQYLRPTKRHLKVEEWVHPEEFEEWRREGERMGFLYVASGPLVRSSYRAGEFYIQSMLRQRRGAAQTQEAGMGR</sequence>
<name>A0AAV9IW81_CYACA</name>
<protein>
    <recommendedName>
        <fullName evidence="10">Lipoyl synthase, mitochondrial</fullName>
        <ecNumber evidence="10">2.8.1.8</ecNumber>
    </recommendedName>
    <alternativeName>
        <fullName evidence="10">Lipoate synthase</fullName>
        <shortName evidence="10">LS</shortName>
        <shortName evidence="10">Lip-syn</shortName>
    </alternativeName>
    <alternativeName>
        <fullName evidence="10">Lipoic acid synthase</fullName>
    </alternativeName>
</protein>
<dbReference type="EMBL" id="JANCYW010000008">
    <property type="protein sequence ID" value="KAK4536389.1"/>
    <property type="molecule type" value="Genomic_DNA"/>
</dbReference>
<gene>
    <name evidence="13" type="ORF">CDCA_CDCA08G2414</name>
</gene>
<evidence type="ECO:0000256" key="9">
    <source>
        <dbReference type="ARBA" id="ARBA00047326"/>
    </source>
</evidence>
<keyword evidence="10" id="KW-0496">Mitochondrion</keyword>
<evidence type="ECO:0000313" key="13">
    <source>
        <dbReference type="EMBL" id="KAK4536389.1"/>
    </source>
</evidence>
<evidence type="ECO:0000256" key="4">
    <source>
        <dbReference type="ARBA" id="ARBA00022679"/>
    </source>
</evidence>
<dbReference type="InterPro" id="IPR031691">
    <property type="entry name" value="LIAS_N"/>
</dbReference>
<dbReference type="GO" id="GO:0009507">
    <property type="term" value="C:chloroplast"/>
    <property type="evidence" value="ECO:0007669"/>
    <property type="project" value="UniProtKB-SubCell"/>
</dbReference>
<dbReference type="SUPFAM" id="SSF102114">
    <property type="entry name" value="Radical SAM enzymes"/>
    <property type="match status" value="1"/>
</dbReference>
<feature type="binding site" evidence="10">
    <location>
        <position position="109"/>
    </location>
    <ligand>
        <name>[4Fe-4S] cluster</name>
        <dbReference type="ChEBI" id="CHEBI:49883"/>
        <label>1</label>
    </ligand>
</feature>
<evidence type="ECO:0000256" key="3">
    <source>
        <dbReference type="ARBA" id="ARBA00022485"/>
    </source>
</evidence>
<comment type="similarity">
    <text evidence="10">Belongs to the radical SAM superfamily. Lipoyl synthase family.</text>
</comment>
<feature type="binding site" evidence="10">
    <location>
        <position position="139"/>
    </location>
    <ligand>
        <name>[4Fe-4S] cluster</name>
        <dbReference type="ChEBI" id="CHEBI:49883"/>
        <label>2</label>
        <note>4Fe-4S-S-AdoMet</note>
    </ligand>
</feature>
<dbReference type="Pfam" id="PF04055">
    <property type="entry name" value="Radical_SAM"/>
    <property type="match status" value="1"/>
</dbReference>
<dbReference type="InterPro" id="IPR013785">
    <property type="entry name" value="Aldolase_TIM"/>
</dbReference>
<dbReference type="EC" id="2.8.1.8" evidence="10"/>
<dbReference type="InterPro" id="IPR006638">
    <property type="entry name" value="Elp3/MiaA/NifB-like_rSAM"/>
</dbReference>
<evidence type="ECO:0000259" key="12">
    <source>
        <dbReference type="PROSITE" id="PS51918"/>
    </source>
</evidence>
<dbReference type="Gene3D" id="3.20.20.70">
    <property type="entry name" value="Aldolase class I"/>
    <property type="match status" value="1"/>
</dbReference>
<comment type="cofactor">
    <cofactor evidence="10">
        <name>[4Fe-4S] cluster</name>
        <dbReference type="ChEBI" id="CHEBI:49883"/>
    </cofactor>
    <text evidence="10">Binds 2 [4Fe-4S] clusters per subunit. One cluster is coordinated with 3 cysteines and an exchangeable S-adenosyl-L-methionine.</text>
</comment>
<organism evidence="13 14">
    <name type="scientific">Cyanidium caldarium</name>
    <name type="common">Red alga</name>
    <dbReference type="NCBI Taxonomy" id="2771"/>
    <lineage>
        <taxon>Eukaryota</taxon>
        <taxon>Rhodophyta</taxon>
        <taxon>Bangiophyceae</taxon>
        <taxon>Cyanidiales</taxon>
        <taxon>Cyanidiaceae</taxon>
        <taxon>Cyanidium</taxon>
    </lineage>
</organism>
<evidence type="ECO:0000256" key="10">
    <source>
        <dbReference type="HAMAP-Rule" id="MF_03123"/>
    </source>
</evidence>
<keyword evidence="5 10" id="KW-0949">S-adenosyl-L-methionine</keyword>
<keyword evidence="14" id="KW-1185">Reference proteome</keyword>
<dbReference type="InterPro" id="IPR003698">
    <property type="entry name" value="Lipoyl_synth"/>
</dbReference>
<feature type="region of interest" description="Disordered" evidence="11">
    <location>
        <begin position="44"/>
        <end position="63"/>
    </location>
</feature>
<comment type="subcellular location">
    <subcellularLocation>
        <location evidence="1 10">Mitochondrion</location>
    </subcellularLocation>
    <subcellularLocation>
        <location evidence="2">Plastid</location>
        <location evidence="2">Chloroplast</location>
    </subcellularLocation>
</comment>
<comment type="function">
    <text evidence="10">Catalyzes the radical-mediated insertion of two sulfur atoms into the C-6 and C-8 positions of the octanoyl moiety bound to the lipoyl domains of lipoate-dependent enzymes, thereby converting the octanoylated domains into lipoylated derivatives.</text>
</comment>
<comment type="pathway">
    <text evidence="10">Protein modification; protein lipoylation via endogenous pathway; protein N(6)-(lipoyl)lysine from octanoyl-[acyl-carrier-protein]: step 2/2.</text>
</comment>
<keyword evidence="8 10" id="KW-0411">Iron-sulfur</keyword>
<evidence type="ECO:0000256" key="11">
    <source>
        <dbReference type="SAM" id="MobiDB-lite"/>
    </source>
</evidence>
<dbReference type="Pfam" id="PF16881">
    <property type="entry name" value="LIAS_N"/>
    <property type="match status" value="1"/>
</dbReference>
<feature type="binding site" evidence="10">
    <location>
        <position position="135"/>
    </location>
    <ligand>
        <name>[4Fe-4S] cluster</name>
        <dbReference type="ChEBI" id="CHEBI:49883"/>
        <label>2</label>
        <note>4Fe-4S-S-AdoMet</note>
    </ligand>
</feature>
<dbReference type="GO" id="GO:0051539">
    <property type="term" value="F:4 iron, 4 sulfur cluster binding"/>
    <property type="evidence" value="ECO:0007669"/>
    <property type="project" value="UniProtKB-UniRule"/>
</dbReference>
<accession>A0AAV9IW81</accession>
<dbReference type="HAMAP" id="MF_00206">
    <property type="entry name" value="Lipoyl_synth"/>
    <property type="match status" value="1"/>
</dbReference>
<dbReference type="NCBIfam" id="NF009544">
    <property type="entry name" value="PRK12928.1"/>
    <property type="match status" value="1"/>
</dbReference>
<dbReference type="SFLD" id="SFLDG01058">
    <property type="entry name" value="lipoyl_synthase_like"/>
    <property type="match status" value="1"/>
</dbReference>